<comment type="subcellular location">
    <subcellularLocation>
        <location evidence="1">Secreted</location>
    </subcellularLocation>
</comment>
<dbReference type="eggNOG" id="ENOG502QPWH">
    <property type="taxonomic scope" value="Eukaryota"/>
</dbReference>
<feature type="domain" description="Gnk2-homologous" evidence="6">
    <location>
        <begin position="34"/>
        <end position="142"/>
    </location>
</feature>
<evidence type="ECO:0000256" key="5">
    <source>
        <dbReference type="ARBA" id="ARBA00038515"/>
    </source>
</evidence>
<dbReference type="CDD" id="cd23509">
    <property type="entry name" value="Gnk2-like"/>
    <property type="match status" value="1"/>
</dbReference>
<dbReference type="Gene3D" id="3.30.430.20">
    <property type="entry name" value="Gnk2 domain, C-X8-C-X2-C motif"/>
    <property type="match status" value="1"/>
</dbReference>
<dbReference type="KEGG" id="eus:EUTSA_v10022388mg"/>
<accession>V4LV20</accession>
<protein>
    <recommendedName>
        <fullName evidence="6">Gnk2-homologous domain-containing protein</fullName>
    </recommendedName>
</protein>
<dbReference type="InterPro" id="IPR038408">
    <property type="entry name" value="GNK2_sf"/>
</dbReference>
<dbReference type="Pfam" id="PF01657">
    <property type="entry name" value="Stress-antifung"/>
    <property type="match status" value="1"/>
</dbReference>
<evidence type="ECO:0000313" key="8">
    <source>
        <dbReference type="Proteomes" id="UP000030689"/>
    </source>
</evidence>
<evidence type="ECO:0000256" key="1">
    <source>
        <dbReference type="ARBA" id="ARBA00004613"/>
    </source>
</evidence>
<dbReference type="Gramene" id="ESQ47674">
    <property type="protein sequence ID" value="ESQ47674"/>
    <property type="gene ID" value="EUTSA_v10022388mg"/>
</dbReference>
<evidence type="ECO:0000256" key="2">
    <source>
        <dbReference type="ARBA" id="ARBA00022525"/>
    </source>
</evidence>
<name>V4LV20_EUTSA</name>
<evidence type="ECO:0000259" key="6">
    <source>
        <dbReference type="PROSITE" id="PS51473"/>
    </source>
</evidence>
<keyword evidence="4" id="KW-0677">Repeat</keyword>
<evidence type="ECO:0000256" key="3">
    <source>
        <dbReference type="ARBA" id="ARBA00022729"/>
    </source>
</evidence>
<dbReference type="OrthoDB" id="1031195at2759"/>
<dbReference type="EMBL" id="KI517408">
    <property type="protein sequence ID" value="ESQ47674.1"/>
    <property type="molecule type" value="Genomic_DNA"/>
</dbReference>
<dbReference type="PANTHER" id="PTHR32411">
    <property type="entry name" value="CYSTEINE-RICH REPEAT SECRETORY PROTEIN 38-RELATED"/>
    <property type="match status" value="1"/>
</dbReference>
<dbReference type="PANTHER" id="PTHR32411:SF54">
    <property type="entry name" value="CYSTEINE-RICH REPEAT SECRETORY PROTEIN 29-RELATED"/>
    <property type="match status" value="1"/>
</dbReference>
<evidence type="ECO:0000256" key="4">
    <source>
        <dbReference type="ARBA" id="ARBA00022737"/>
    </source>
</evidence>
<keyword evidence="2" id="KW-0964">Secreted</keyword>
<keyword evidence="8" id="KW-1185">Reference proteome</keyword>
<dbReference type="STRING" id="72664.V4LV20"/>
<dbReference type="Proteomes" id="UP000030689">
    <property type="component" value="Unassembled WGS sequence"/>
</dbReference>
<sequence>LRRRCPRNKVAIIWYDQCFLHVNKIEVPMQTMDYENTFSMHNPNNVRGDKRLFNKETRDFLNELIPKALKPNAINYVYYAAGEKRLEANRLYAMVQCAQNALKCKVCLESSIRELSKCCDGKQGARVYLGRSCNVRYELYPFLRTEKTV</sequence>
<dbReference type="AlphaFoldDB" id="V4LV20"/>
<keyword evidence="3" id="KW-0732">Signal</keyword>
<evidence type="ECO:0000313" key="7">
    <source>
        <dbReference type="EMBL" id="ESQ47674.1"/>
    </source>
</evidence>
<proteinExistence type="inferred from homology"/>
<dbReference type="GO" id="GO:0005576">
    <property type="term" value="C:extracellular region"/>
    <property type="evidence" value="ECO:0007669"/>
    <property type="project" value="UniProtKB-SubCell"/>
</dbReference>
<dbReference type="PROSITE" id="PS51473">
    <property type="entry name" value="GNK2"/>
    <property type="match status" value="1"/>
</dbReference>
<organism evidence="7 8">
    <name type="scientific">Eutrema salsugineum</name>
    <name type="common">Saltwater cress</name>
    <name type="synonym">Sisymbrium salsugineum</name>
    <dbReference type="NCBI Taxonomy" id="72664"/>
    <lineage>
        <taxon>Eukaryota</taxon>
        <taxon>Viridiplantae</taxon>
        <taxon>Streptophyta</taxon>
        <taxon>Embryophyta</taxon>
        <taxon>Tracheophyta</taxon>
        <taxon>Spermatophyta</taxon>
        <taxon>Magnoliopsida</taxon>
        <taxon>eudicotyledons</taxon>
        <taxon>Gunneridae</taxon>
        <taxon>Pentapetalae</taxon>
        <taxon>rosids</taxon>
        <taxon>malvids</taxon>
        <taxon>Brassicales</taxon>
        <taxon>Brassicaceae</taxon>
        <taxon>Eutremeae</taxon>
        <taxon>Eutrema</taxon>
    </lineage>
</organism>
<feature type="non-terminal residue" evidence="7">
    <location>
        <position position="1"/>
    </location>
</feature>
<dbReference type="InterPro" id="IPR050581">
    <property type="entry name" value="CRR_secretory_protein"/>
</dbReference>
<comment type="similarity">
    <text evidence="5">Belongs to the cysteine-rich repeat secretory protein family.</text>
</comment>
<reference evidence="7 8" key="1">
    <citation type="journal article" date="2013" name="Front. Plant Sci.">
        <title>The Reference Genome of the Halophytic Plant Eutrema salsugineum.</title>
        <authorList>
            <person name="Yang R."/>
            <person name="Jarvis D.E."/>
            <person name="Chen H."/>
            <person name="Beilstein M.A."/>
            <person name="Grimwood J."/>
            <person name="Jenkins J."/>
            <person name="Shu S."/>
            <person name="Prochnik S."/>
            <person name="Xin M."/>
            <person name="Ma C."/>
            <person name="Schmutz J."/>
            <person name="Wing R.A."/>
            <person name="Mitchell-Olds T."/>
            <person name="Schumaker K.S."/>
            <person name="Wang X."/>
        </authorList>
    </citation>
    <scope>NUCLEOTIDE SEQUENCE [LARGE SCALE GENOMIC DNA]</scope>
</reference>
<dbReference type="InterPro" id="IPR002902">
    <property type="entry name" value="GNK2"/>
</dbReference>
<gene>
    <name evidence="7" type="ORF">EUTSA_v10022388mg</name>
</gene>